<reference evidence="3" key="1">
    <citation type="submission" date="2016-02" db="EMBL/GenBank/DDBJ databases">
        <authorList>
            <person name="Schultz-Johansen M."/>
            <person name="Glaring M.A."/>
            <person name="Bech P.K."/>
            <person name="Stougaard P."/>
        </authorList>
    </citation>
    <scope>NUCLEOTIDE SEQUENCE [LARGE SCALE GENOMIC DNA]</scope>
    <source>
        <strain evidence="3">S66</strain>
    </source>
</reference>
<dbReference type="Proteomes" id="UP000070299">
    <property type="component" value="Unassembled WGS sequence"/>
</dbReference>
<dbReference type="AlphaFoldDB" id="A0A136A2Q3"/>
<evidence type="ECO:0000313" key="2">
    <source>
        <dbReference type="EMBL" id="KXI29493.1"/>
    </source>
</evidence>
<name>A0A136A2Q3_9ALTE</name>
<gene>
    <name evidence="2" type="ORF">AX660_13685</name>
</gene>
<dbReference type="EMBL" id="LSNE01000005">
    <property type="protein sequence ID" value="KXI29493.1"/>
    <property type="molecule type" value="Genomic_DNA"/>
</dbReference>
<feature type="signal peptide" evidence="1">
    <location>
        <begin position="1"/>
        <end position="23"/>
    </location>
</feature>
<accession>A0A136A2Q3</accession>
<keyword evidence="1" id="KW-0732">Signal</keyword>
<proteinExistence type="predicted"/>
<organism evidence="2 3">
    <name type="scientific">Paraglaciecola hydrolytica</name>
    <dbReference type="NCBI Taxonomy" id="1799789"/>
    <lineage>
        <taxon>Bacteria</taxon>
        <taxon>Pseudomonadati</taxon>
        <taxon>Pseudomonadota</taxon>
        <taxon>Gammaproteobacteria</taxon>
        <taxon>Alteromonadales</taxon>
        <taxon>Alteromonadaceae</taxon>
        <taxon>Paraglaciecola</taxon>
    </lineage>
</organism>
<evidence type="ECO:0000256" key="1">
    <source>
        <dbReference type="SAM" id="SignalP"/>
    </source>
</evidence>
<dbReference type="STRING" id="1799789.AX660_13685"/>
<dbReference type="OrthoDB" id="5772064at2"/>
<evidence type="ECO:0000313" key="3">
    <source>
        <dbReference type="Proteomes" id="UP000070299"/>
    </source>
</evidence>
<evidence type="ECO:0008006" key="4">
    <source>
        <dbReference type="Google" id="ProtNLM"/>
    </source>
</evidence>
<sequence length="100" mass="10927">MNRKSKTLLTLGGSALTVALVFAQVPQNSGSVFCSCANDIGFAAELPMSHPINRCASEQVAEVSWSSWFHGHSNSYQFHFLDLLELLSRQAEIPKDKTAS</sequence>
<keyword evidence="3" id="KW-1185">Reference proteome</keyword>
<protein>
    <recommendedName>
        <fullName evidence="4">Secreted protein</fullName>
    </recommendedName>
</protein>
<feature type="chain" id="PRO_5007469317" description="Secreted protein" evidence="1">
    <location>
        <begin position="24"/>
        <end position="100"/>
    </location>
</feature>
<comment type="caution">
    <text evidence="2">The sequence shown here is derived from an EMBL/GenBank/DDBJ whole genome shotgun (WGS) entry which is preliminary data.</text>
</comment>